<comment type="subunit">
    <text evidence="9">Homodimer; disulfide-linked. Forms a heterohexamer composed of two FlhC and four FlhD subunits. Each FlhC binds a FlhD dimer, forming a heterotrimer, and a hexamer assembles by dimerization of two heterotrimers.</text>
</comment>
<dbReference type="InterPro" id="IPR036194">
    <property type="entry name" value="FlhD_sf"/>
</dbReference>
<comment type="function">
    <text evidence="8 9">Functions in complex with FlhC as a master transcriptional regulator that regulates transcription of several flagellar and non-flagellar operons by binding to their promoter region. Activates expression of class 2 flagellar genes, including fliA, which is a flagellum-specific sigma factor that turns on the class 3 genes. Also regulates genes whose products function in a variety of physiological pathways.</text>
</comment>
<evidence type="ECO:0000313" key="10">
    <source>
        <dbReference type="EMBL" id="QBQ99614.1"/>
    </source>
</evidence>
<dbReference type="KEGG" id="ppai:E1956_20875"/>
<dbReference type="EMBL" id="CP038149">
    <property type="protein sequence ID" value="QBQ99614.1"/>
    <property type="molecule type" value="Genomic_DNA"/>
</dbReference>
<evidence type="ECO:0000256" key="5">
    <source>
        <dbReference type="ARBA" id="ARBA00023157"/>
    </source>
</evidence>
<keyword evidence="11" id="KW-1185">Reference proteome</keyword>
<feature type="disulfide bond" description="Interchain" evidence="9">
    <location>
        <position position="65"/>
    </location>
</feature>
<evidence type="ECO:0000256" key="2">
    <source>
        <dbReference type="ARBA" id="ARBA00022795"/>
    </source>
</evidence>
<dbReference type="AlphaFoldDB" id="A0A4P7CZE3"/>
<keyword evidence="1 9" id="KW-0963">Cytoplasm</keyword>
<dbReference type="InterPro" id="IPR023559">
    <property type="entry name" value="Flagellar_FlhD"/>
</dbReference>
<organism evidence="10 11">
    <name type="scientific">Paraburkholderia pallida</name>
    <dbReference type="NCBI Taxonomy" id="2547399"/>
    <lineage>
        <taxon>Bacteria</taxon>
        <taxon>Pseudomonadati</taxon>
        <taxon>Pseudomonadota</taxon>
        <taxon>Betaproteobacteria</taxon>
        <taxon>Burkholderiales</taxon>
        <taxon>Burkholderiaceae</taxon>
        <taxon>Paraburkholderia</taxon>
    </lineage>
</organism>
<dbReference type="GO" id="GO:0045893">
    <property type="term" value="P:positive regulation of DNA-templated transcription"/>
    <property type="evidence" value="ECO:0007669"/>
    <property type="project" value="InterPro"/>
</dbReference>
<protein>
    <recommendedName>
        <fullName evidence="9">Flagellar transcriptional regulator FlhD</fullName>
    </recommendedName>
</protein>
<dbReference type="GO" id="GO:1902208">
    <property type="term" value="P:regulation of bacterial-type flagellum assembly"/>
    <property type="evidence" value="ECO:0007669"/>
    <property type="project" value="UniProtKB-UniRule"/>
</dbReference>
<comment type="domain">
    <text evidence="9">The C-terminal region contains a putative helix-turn-helix (HTH) motif, suggesting that this region may bind DNA.</text>
</comment>
<accession>A0A4P7CZE3</accession>
<keyword evidence="4 9" id="KW-0238">DNA-binding</keyword>
<gene>
    <name evidence="9 10" type="primary">flhD</name>
    <name evidence="10" type="ORF">E1956_20875</name>
</gene>
<dbReference type="Pfam" id="PF05247">
    <property type="entry name" value="FlhD"/>
    <property type="match status" value="1"/>
</dbReference>
<dbReference type="GO" id="GO:0003677">
    <property type="term" value="F:DNA binding"/>
    <property type="evidence" value="ECO:0007669"/>
    <property type="project" value="UniProtKB-UniRule"/>
</dbReference>
<dbReference type="SUPFAM" id="SSF63592">
    <property type="entry name" value="Flagellar transcriptional activator FlhD"/>
    <property type="match status" value="1"/>
</dbReference>
<keyword evidence="10" id="KW-0966">Cell projection</keyword>
<keyword evidence="5 9" id="KW-1015">Disulfide bond</keyword>
<dbReference type="HAMAP" id="MF_00725">
    <property type="entry name" value="FlhD"/>
    <property type="match status" value="1"/>
</dbReference>
<dbReference type="GO" id="GO:0044780">
    <property type="term" value="P:bacterial-type flagellum assembly"/>
    <property type="evidence" value="ECO:0007669"/>
    <property type="project" value="InterPro"/>
</dbReference>
<dbReference type="OrthoDB" id="5298036at2"/>
<comment type="similarity">
    <text evidence="9">Belongs to the FlhD family.</text>
</comment>
<sequence length="105" mass="11476">MHSTETLQSIQELNLSYLALAQRLLREDRPAGMFRLGLSEQVADLLSGLTLAQVVKLAACNQLLCFFRINDHQMLSVLATPAKHANVAHTHAALLLAGQPAEQFA</sequence>
<name>A0A4P7CZE3_9BURK</name>
<keyword evidence="10" id="KW-0282">Flagellum</keyword>
<evidence type="ECO:0000256" key="7">
    <source>
        <dbReference type="ARBA" id="ARBA00023163"/>
    </source>
</evidence>
<evidence type="ECO:0000256" key="1">
    <source>
        <dbReference type="ARBA" id="ARBA00022490"/>
    </source>
</evidence>
<evidence type="ECO:0000256" key="6">
    <source>
        <dbReference type="ARBA" id="ARBA00023159"/>
    </source>
</evidence>
<comment type="subcellular location">
    <subcellularLocation>
        <location evidence="9">Cytoplasm</location>
    </subcellularLocation>
</comment>
<dbReference type="NCBIfam" id="NF002783">
    <property type="entry name" value="PRK02909.1-1"/>
    <property type="match status" value="1"/>
</dbReference>
<keyword evidence="3 9" id="KW-0805">Transcription regulation</keyword>
<keyword evidence="6 9" id="KW-0010">Activator</keyword>
<dbReference type="Proteomes" id="UP000295727">
    <property type="component" value="Chromosome 2"/>
</dbReference>
<dbReference type="GO" id="GO:0005737">
    <property type="term" value="C:cytoplasm"/>
    <property type="evidence" value="ECO:0007669"/>
    <property type="project" value="UniProtKB-SubCell"/>
</dbReference>
<keyword evidence="10" id="KW-0969">Cilium</keyword>
<proteinExistence type="inferred from homology"/>
<keyword evidence="2 9" id="KW-1005">Bacterial flagellum biogenesis</keyword>
<evidence type="ECO:0000313" key="11">
    <source>
        <dbReference type="Proteomes" id="UP000295727"/>
    </source>
</evidence>
<dbReference type="Gene3D" id="1.10.4000.10">
    <property type="entry name" value="Flagellar transcriptional activator FlhD"/>
    <property type="match status" value="1"/>
</dbReference>
<evidence type="ECO:0000256" key="4">
    <source>
        <dbReference type="ARBA" id="ARBA00023125"/>
    </source>
</evidence>
<evidence type="ECO:0000256" key="9">
    <source>
        <dbReference type="HAMAP-Rule" id="MF_00725"/>
    </source>
</evidence>
<keyword evidence="7 9" id="KW-0804">Transcription</keyword>
<reference evidence="10 11" key="1">
    <citation type="submission" date="2019-03" db="EMBL/GenBank/DDBJ databases">
        <title>Paraburkholderia sp. 7MH5, isolated from subtropical forest soil.</title>
        <authorList>
            <person name="Gao Z.-H."/>
            <person name="Qiu L.-H."/>
        </authorList>
    </citation>
    <scope>NUCLEOTIDE SEQUENCE [LARGE SCALE GENOMIC DNA]</scope>
    <source>
        <strain evidence="10 11">7MH5</strain>
    </source>
</reference>
<evidence type="ECO:0000256" key="8">
    <source>
        <dbReference type="ARBA" id="ARBA00025431"/>
    </source>
</evidence>
<evidence type="ECO:0000256" key="3">
    <source>
        <dbReference type="ARBA" id="ARBA00023015"/>
    </source>
</evidence>